<comment type="caution">
    <text evidence="2">The sequence shown here is derived from an EMBL/GenBank/DDBJ whole genome shotgun (WGS) entry which is preliminary data.</text>
</comment>
<feature type="compositionally biased region" description="Basic and acidic residues" evidence="1">
    <location>
        <begin position="497"/>
        <end position="510"/>
    </location>
</feature>
<evidence type="ECO:0000313" key="3">
    <source>
        <dbReference type="Proteomes" id="UP001353858"/>
    </source>
</evidence>
<dbReference type="AlphaFoldDB" id="A0AAN7PIM2"/>
<dbReference type="Proteomes" id="UP001353858">
    <property type="component" value="Unassembled WGS sequence"/>
</dbReference>
<sequence length="791" mass="90958">MECPTTNMGLSAIELLGRKQTARVEHIIQEPKYLTLKDVRVLFDIIPKTEITTSIVRSIQELPTVPKYVALVRKYPEKDLSVGLENELKKEMIMSKRQVKPVAFSECLPQKLKNCYRRRETKLIEFKPNENQKRLMATQDILKQVDNLMITKSYFKFTKNLSLTKLPKSCASNHIFHTYFSQLPAHKRRNILYKVLPEDVLERIESIISLVDTSEKTGSIDSKDSQLIKVDLLSVNKSVEDDPKESKAVGKNNPYMRFFKCDPERAAIWRPLPPLNIDGMDLNQKSEAITEAIATDFVERLKSLGGETETTLDVAQVMKMFEVGFNTHAATSLAVRIKEMPAIPKFIADIRKQPERAYRAKLKQAIMEDIVASRQRKRVRAFNTTLPKHLLYVPPARGQTDKWLSRTAPERISSMAAVWDGITDLRSTRTFCKWLINHPKVPRPKYLDKLGMLEESFFRKPHYSLEEDSTVVAEEFLFSEIFKSRYEALDIAYDESKGNPESSDFYKEPPESNVLTDAESADEDDATFVDNLSKRQLAAGANLVRMAYEVEIDRLQRLYEEVQSDEEIVGDDSEPEEDILEENEHDSNSEQSDSDQNDSGDDSYDDVSLSQRLENYVGKSEQNNEQKPQSKPARLNRLGMMLELSTTLVPGNGSYNIKYPRPGLLIEEFRKTKVIREQLIMDMAIDISSFDYDVHQINKTIEQMKELSNNTMKLTEESHYPELMKHLKVQQKQILWNMNSLHVNTVRIKRGLLGDFLTSVFSVNDEVYKNTEGLDKNQQELIKSTLNGCYL</sequence>
<keyword evidence="3" id="KW-1185">Reference proteome</keyword>
<name>A0AAN7PIM2_9COLE</name>
<organism evidence="2 3">
    <name type="scientific">Aquatica leii</name>
    <dbReference type="NCBI Taxonomy" id="1421715"/>
    <lineage>
        <taxon>Eukaryota</taxon>
        <taxon>Metazoa</taxon>
        <taxon>Ecdysozoa</taxon>
        <taxon>Arthropoda</taxon>
        <taxon>Hexapoda</taxon>
        <taxon>Insecta</taxon>
        <taxon>Pterygota</taxon>
        <taxon>Neoptera</taxon>
        <taxon>Endopterygota</taxon>
        <taxon>Coleoptera</taxon>
        <taxon>Polyphaga</taxon>
        <taxon>Elateriformia</taxon>
        <taxon>Elateroidea</taxon>
        <taxon>Lampyridae</taxon>
        <taxon>Luciolinae</taxon>
        <taxon>Aquatica</taxon>
    </lineage>
</organism>
<feature type="region of interest" description="Disordered" evidence="1">
    <location>
        <begin position="497"/>
        <end position="522"/>
    </location>
</feature>
<protein>
    <submittedName>
        <fullName evidence="2">Uncharacterized protein</fullName>
    </submittedName>
</protein>
<accession>A0AAN7PIM2</accession>
<feature type="compositionally biased region" description="Acidic residues" evidence="1">
    <location>
        <begin position="592"/>
        <end position="605"/>
    </location>
</feature>
<feature type="region of interest" description="Disordered" evidence="1">
    <location>
        <begin position="563"/>
        <end position="606"/>
    </location>
</feature>
<evidence type="ECO:0000313" key="2">
    <source>
        <dbReference type="EMBL" id="KAK4887198.1"/>
    </source>
</evidence>
<gene>
    <name evidence="2" type="ORF">RN001_003469</name>
</gene>
<reference evidence="3" key="1">
    <citation type="submission" date="2023-01" db="EMBL/GenBank/DDBJ databases">
        <title>Key to firefly adult light organ development and bioluminescence: homeobox transcription factors regulate luciferase expression and transportation to peroxisome.</title>
        <authorList>
            <person name="Fu X."/>
        </authorList>
    </citation>
    <scope>NUCLEOTIDE SEQUENCE [LARGE SCALE GENOMIC DNA]</scope>
</reference>
<dbReference type="EMBL" id="JARPUR010000001">
    <property type="protein sequence ID" value="KAK4887198.1"/>
    <property type="molecule type" value="Genomic_DNA"/>
</dbReference>
<feature type="compositionally biased region" description="Acidic residues" evidence="1">
    <location>
        <begin position="563"/>
        <end position="584"/>
    </location>
</feature>
<evidence type="ECO:0000256" key="1">
    <source>
        <dbReference type="SAM" id="MobiDB-lite"/>
    </source>
</evidence>
<proteinExistence type="predicted"/>